<feature type="compositionally biased region" description="Acidic residues" evidence="1">
    <location>
        <begin position="116"/>
        <end position="131"/>
    </location>
</feature>
<feature type="compositionally biased region" description="Acidic residues" evidence="1">
    <location>
        <begin position="81"/>
        <end position="94"/>
    </location>
</feature>
<dbReference type="Proteomes" id="UP001479436">
    <property type="component" value="Unassembled WGS sequence"/>
</dbReference>
<organism evidence="3 4">
    <name type="scientific">Basidiobolus ranarum</name>
    <dbReference type="NCBI Taxonomy" id="34480"/>
    <lineage>
        <taxon>Eukaryota</taxon>
        <taxon>Fungi</taxon>
        <taxon>Fungi incertae sedis</taxon>
        <taxon>Zoopagomycota</taxon>
        <taxon>Entomophthoromycotina</taxon>
        <taxon>Basidiobolomycetes</taxon>
        <taxon>Basidiobolales</taxon>
        <taxon>Basidiobolaceae</taxon>
        <taxon>Basidiobolus</taxon>
    </lineage>
</organism>
<keyword evidence="2" id="KW-0732">Signal</keyword>
<accession>A0ABR2WHY5</accession>
<feature type="compositionally biased region" description="Basic and acidic residues" evidence="1">
    <location>
        <begin position="138"/>
        <end position="161"/>
    </location>
</feature>
<name>A0ABR2WHY5_9FUNG</name>
<dbReference type="EMBL" id="JASJQH010001557">
    <property type="protein sequence ID" value="KAK9761120.1"/>
    <property type="molecule type" value="Genomic_DNA"/>
</dbReference>
<keyword evidence="4" id="KW-1185">Reference proteome</keyword>
<feature type="region of interest" description="Disordered" evidence="1">
    <location>
        <begin position="71"/>
        <end position="325"/>
    </location>
</feature>
<evidence type="ECO:0000256" key="2">
    <source>
        <dbReference type="SAM" id="SignalP"/>
    </source>
</evidence>
<protein>
    <recommendedName>
        <fullName evidence="5">Midasin</fullName>
    </recommendedName>
</protein>
<gene>
    <name evidence="3" type="ORF">K7432_014211</name>
</gene>
<feature type="signal peptide" evidence="2">
    <location>
        <begin position="1"/>
        <end position="21"/>
    </location>
</feature>
<evidence type="ECO:0000313" key="3">
    <source>
        <dbReference type="EMBL" id="KAK9761120.1"/>
    </source>
</evidence>
<feature type="compositionally biased region" description="Acidic residues" evidence="1">
    <location>
        <begin position="162"/>
        <end position="177"/>
    </location>
</feature>
<feature type="compositionally biased region" description="Polar residues" evidence="1">
    <location>
        <begin position="295"/>
        <end position="325"/>
    </location>
</feature>
<feature type="compositionally biased region" description="Polar residues" evidence="1">
    <location>
        <begin position="221"/>
        <end position="239"/>
    </location>
</feature>
<evidence type="ECO:0008006" key="5">
    <source>
        <dbReference type="Google" id="ProtNLM"/>
    </source>
</evidence>
<feature type="compositionally biased region" description="Basic and acidic residues" evidence="1">
    <location>
        <begin position="191"/>
        <end position="208"/>
    </location>
</feature>
<sequence>MRSSSSLLIASFILFTQVAAGCEDGEVKCSKGSIEMCDNAEWKVIQCATGTTCQSSKKGLVVCGFDNSSTGNNNSGYAMGDDLDEEEAEDEDENLSAAVKDTNEVNASKNGQNNGDGDEDDNEEADEDEENVASYPKGNKDEENVTAYPKEKIDDKENKLDDTEETEDDDPEEDEDNSIYSAKGISEENSAEAKYDKSEDNNADDKYQESAGKNSEDNESDTNIPPSQDQGTSDDNSSPAPKPEDKGAIEGAYSAGNNENASTDQASNTDYIHPNGEENSAERKPDEEYTKDNLESSSATIDGESSNNTVEVYNGNDNPSATEES</sequence>
<feature type="chain" id="PRO_5046734648" description="Midasin" evidence="2">
    <location>
        <begin position="22"/>
        <end position="325"/>
    </location>
</feature>
<feature type="compositionally biased region" description="Basic and acidic residues" evidence="1">
    <location>
        <begin position="280"/>
        <end position="294"/>
    </location>
</feature>
<proteinExistence type="predicted"/>
<evidence type="ECO:0000313" key="4">
    <source>
        <dbReference type="Proteomes" id="UP001479436"/>
    </source>
</evidence>
<dbReference type="PROSITE" id="PS51257">
    <property type="entry name" value="PROKAR_LIPOPROTEIN"/>
    <property type="match status" value="1"/>
</dbReference>
<comment type="caution">
    <text evidence="3">The sequence shown here is derived from an EMBL/GenBank/DDBJ whole genome shotgun (WGS) entry which is preliminary data.</text>
</comment>
<evidence type="ECO:0000256" key="1">
    <source>
        <dbReference type="SAM" id="MobiDB-lite"/>
    </source>
</evidence>
<reference evidence="3 4" key="1">
    <citation type="submission" date="2023-04" db="EMBL/GenBank/DDBJ databases">
        <title>Genome of Basidiobolus ranarum AG-B5.</title>
        <authorList>
            <person name="Stajich J.E."/>
            <person name="Carter-House D."/>
            <person name="Gryganskyi A."/>
        </authorList>
    </citation>
    <scope>NUCLEOTIDE SEQUENCE [LARGE SCALE GENOMIC DNA]</scope>
    <source>
        <strain evidence="3 4">AG-B5</strain>
    </source>
</reference>
<feature type="compositionally biased region" description="Polar residues" evidence="1">
    <location>
        <begin position="255"/>
        <end position="270"/>
    </location>
</feature>